<dbReference type="GO" id="GO:0016811">
    <property type="term" value="F:hydrolase activity, acting on carbon-nitrogen (but not peptide) bonds, in linear amides"/>
    <property type="evidence" value="ECO:0007669"/>
    <property type="project" value="InterPro"/>
</dbReference>
<dbReference type="SUPFAM" id="SSF56317">
    <property type="entry name" value="Carbon-nitrogen hydrolase"/>
    <property type="match status" value="1"/>
</dbReference>
<dbReference type="InterPro" id="IPR045254">
    <property type="entry name" value="Nit1/2_C-N_Hydrolase"/>
</dbReference>
<dbReference type="EMBL" id="JAPNOA010000016">
    <property type="protein sequence ID" value="MCY0964348.1"/>
    <property type="molecule type" value="Genomic_DNA"/>
</dbReference>
<dbReference type="AlphaFoldDB" id="A0A9X3EKI8"/>
<accession>A0A9X3EKI8</accession>
<evidence type="ECO:0000313" key="4">
    <source>
        <dbReference type="EMBL" id="MCY0964348.1"/>
    </source>
</evidence>
<dbReference type="CDD" id="cd07572">
    <property type="entry name" value="nit"/>
    <property type="match status" value="1"/>
</dbReference>
<organism evidence="4 5">
    <name type="scientific">Parathalassolituus penaei</name>
    <dbReference type="NCBI Taxonomy" id="2997323"/>
    <lineage>
        <taxon>Bacteria</taxon>
        <taxon>Pseudomonadati</taxon>
        <taxon>Pseudomonadota</taxon>
        <taxon>Gammaproteobacteria</taxon>
        <taxon>Oceanospirillales</taxon>
        <taxon>Oceanospirillaceae</taxon>
        <taxon>Parathalassolituus</taxon>
    </lineage>
</organism>
<comment type="caution">
    <text evidence="4">The sequence shown here is derived from an EMBL/GenBank/DDBJ whole genome shotgun (WGS) entry which is preliminary data.</text>
</comment>
<dbReference type="InterPro" id="IPR001110">
    <property type="entry name" value="UPF0012_CS"/>
</dbReference>
<dbReference type="InterPro" id="IPR036526">
    <property type="entry name" value="C-N_Hydrolase_sf"/>
</dbReference>
<evidence type="ECO:0000313" key="5">
    <source>
        <dbReference type="Proteomes" id="UP001150830"/>
    </source>
</evidence>
<dbReference type="Gene3D" id="3.60.110.10">
    <property type="entry name" value="Carbon-nitrogen hydrolase"/>
    <property type="match status" value="1"/>
</dbReference>
<dbReference type="PANTHER" id="PTHR23088">
    <property type="entry name" value="NITRILASE-RELATED"/>
    <property type="match status" value="1"/>
</dbReference>
<dbReference type="PROSITE" id="PS01227">
    <property type="entry name" value="UPF0012"/>
    <property type="match status" value="1"/>
</dbReference>
<evidence type="ECO:0000256" key="1">
    <source>
        <dbReference type="ARBA" id="ARBA00010613"/>
    </source>
</evidence>
<dbReference type="InterPro" id="IPR003010">
    <property type="entry name" value="C-N_Hydrolase"/>
</dbReference>
<dbReference type="Proteomes" id="UP001150830">
    <property type="component" value="Unassembled WGS sequence"/>
</dbReference>
<evidence type="ECO:0000256" key="2">
    <source>
        <dbReference type="ARBA" id="ARBA00022801"/>
    </source>
</evidence>
<gene>
    <name evidence="4" type="ORF">OUO13_04050</name>
</gene>
<protein>
    <submittedName>
        <fullName evidence="4">Carbon-nitrogen hydrolase family protein</fullName>
    </submittedName>
</protein>
<feature type="domain" description="CN hydrolase" evidence="3">
    <location>
        <begin position="2"/>
        <end position="248"/>
    </location>
</feature>
<comment type="similarity">
    <text evidence="1">Belongs to the carbon-nitrogen hydrolase superfamily. NIT1/NIT2 family.</text>
</comment>
<keyword evidence="5" id="KW-1185">Reference proteome</keyword>
<dbReference type="PROSITE" id="PS50263">
    <property type="entry name" value="CN_HYDROLASE"/>
    <property type="match status" value="1"/>
</dbReference>
<proteinExistence type="inferred from homology"/>
<evidence type="ECO:0000259" key="3">
    <source>
        <dbReference type="PROSITE" id="PS50263"/>
    </source>
</evidence>
<name>A0A9X3EKI8_9GAMM</name>
<reference evidence="4" key="1">
    <citation type="submission" date="2022-11" db="EMBL/GenBank/DDBJ databases">
        <title>Parathalassolutuus dongxingensis gen. nov., sp. nov., a novel member of family Oceanospirillaceae isolated from a coastal shrimp pond in Guangxi, China.</title>
        <authorList>
            <person name="Chen H."/>
        </authorList>
    </citation>
    <scope>NUCLEOTIDE SEQUENCE</scope>
    <source>
        <strain evidence="4">G-43</strain>
    </source>
</reference>
<dbReference type="RefSeq" id="WP_283172565.1">
    <property type="nucleotide sequence ID" value="NZ_JAPNOA010000016.1"/>
</dbReference>
<sequence>MSRVAVIQMTSLADPLVNLATARTLVADAAAAGARLVVLPEMFLSLEGKRYPGLAASTDWQEELASWCRQWKIWLVAGAVPQAAPDEQETRVSSACLVLDEQGEVVARYNKIHLFDAAVGDAQGTYRESERFAPGDEVVVIDTPVGRLGLSICYDVRFPELFRQLRERGAELICVPAAFTWRTGQAHWEVLLRARAIEQQCYVLASNQCGWHDEKRRTWGHSCVIDPWGSVVASLAEEPGFALADIDLKHLADVRQNMPVASHRRL</sequence>
<dbReference type="PANTHER" id="PTHR23088:SF27">
    <property type="entry name" value="DEAMINATED GLUTATHIONE AMIDASE"/>
    <property type="match status" value="1"/>
</dbReference>
<dbReference type="Pfam" id="PF00795">
    <property type="entry name" value="CN_hydrolase"/>
    <property type="match status" value="1"/>
</dbReference>
<keyword evidence="2 4" id="KW-0378">Hydrolase</keyword>